<feature type="non-terminal residue" evidence="4">
    <location>
        <position position="62"/>
    </location>
</feature>
<comment type="caution">
    <text evidence="4">The sequence shown here is derived from an EMBL/GenBank/DDBJ whole genome shotgun (WGS) entry which is preliminary data.</text>
</comment>
<evidence type="ECO:0000256" key="1">
    <source>
        <dbReference type="ARBA" id="ARBA00022448"/>
    </source>
</evidence>
<dbReference type="GO" id="GO:0005524">
    <property type="term" value="F:ATP binding"/>
    <property type="evidence" value="ECO:0007669"/>
    <property type="project" value="UniProtKB-KW"/>
</dbReference>
<dbReference type="PANTHER" id="PTHR19229">
    <property type="entry name" value="ATP-BINDING CASSETTE TRANSPORTER SUBFAMILY A ABCA"/>
    <property type="match status" value="1"/>
</dbReference>
<dbReference type="InterPro" id="IPR026082">
    <property type="entry name" value="ABCA"/>
</dbReference>
<dbReference type="Proteomes" id="UP001476798">
    <property type="component" value="Unassembled WGS sequence"/>
</dbReference>
<sequence>MKMMGLNNAVHWVAWFITGFVQLSISVTALTAILKYGRVLLHSDPLIIWLFLTIYAVATIMF</sequence>
<keyword evidence="3" id="KW-1133">Transmembrane helix</keyword>
<evidence type="ECO:0000313" key="4">
    <source>
        <dbReference type="EMBL" id="MEQ2170063.1"/>
    </source>
</evidence>
<accession>A0ABV0NFB8</accession>
<feature type="transmembrane region" description="Helical" evidence="3">
    <location>
        <begin position="12"/>
        <end position="34"/>
    </location>
</feature>
<dbReference type="PANTHER" id="PTHR19229:SF36">
    <property type="entry name" value="ATP-BINDING CASSETTE SUB-FAMILY A MEMBER 2"/>
    <property type="match status" value="1"/>
</dbReference>
<keyword evidence="3" id="KW-0812">Transmembrane</keyword>
<feature type="transmembrane region" description="Helical" evidence="3">
    <location>
        <begin position="46"/>
        <end position="61"/>
    </location>
</feature>
<evidence type="ECO:0000256" key="3">
    <source>
        <dbReference type="SAM" id="Phobius"/>
    </source>
</evidence>
<evidence type="ECO:0000313" key="5">
    <source>
        <dbReference type="Proteomes" id="UP001476798"/>
    </source>
</evidence>
<proteinExistence type="predicted"/>
<protein>
    <submittedName>
        <fullName evidence="4">ATP-binding cassette sub- A member 2</fullName>
    </submittedName>
</protein>
<keyword evidence="3" id="KW-0472">Membrane</keyword>
<dbReference type="EMBL" id="JAHRIO010035339">
    <property type="protein sequence ID" value="MEQ2170063.1"/>
    <property type="molecule type" value="Genomic_DNA"/>
</dbReference>
<keyword evidence="4" id="KW-0547">Nucleotide-binding</keyword>
<evidence type="ECO:0000256" key="2">
    <source>
        <dbReference type="ARBA" id="ARBA00022737"/>
    </source>
</evidence>
<keyword evidence="4" id="KW-0067">ATP-binding</keyword>
<keyword evidence="2" id="KW-0677">Repeat</keyword>
<keyword evidence="1" id="KW-0813">Transport</keyword>
<organism evidence="4 5">
    <name type="scientific">Goodea atripinnis</name>
    <dbReference type="NCBI Taxonomy" id="208336"/>
    <lineage>
        <taxon>Eukaryota</taxon>
        <taxon>Metazoa</taxon>
        <taxon>Chordata</taxon>
        <taxon>Craniata</taxon>
        <taxon>Vertebrata</taxon>
        <taxon>Euteleostomi</taxon>
        <taxon>Actinopterygii</taxon>
        <taxon>Neopterygii</taxon>
        <taxon>Teleostei</taxon>
        <taxon>Neoteleostei</taxon>
        <taxon>Acanthomorphata</taxon>
        <taxon>Ovalentaria</taxon>
        <taxon>Atherinomorphae</taxon>
        <taxon>Cyprinodontiformes</taxon>
        <taxon>Goodeidae</taxon>
        <taxon>Goodea</taxon>
    </lineage>
</organism>
<keyword evidence="5" id="KW-1185">Reference proteome</keyword>
<gene>
    <name evidence="4" type="primary">ABCA2_3</name>
    <name evidence="4" type="ORF">GOODEAATRI_031445</name>
</gene>
<name>A0ABV0NFB8_9TELE</name>
<reference evidence="4 5" key="1">
    <citation type="submission" date="2021-06" db="EMBL/GenBank/DDBJ databases">
        <authorList>
            <person name="Palmer J.M."/>
        </authorList>
    </citation>
    <scope>NUCLEOTIDE SEQUENCE [LARGE SCALE GENOMIC DNA]</scope>
    <source>
        <strain evidence="4 5">GA_2019</strain>
        <tissue evidence="4">Muscle</tissue>
    </source>
</reference>